<feature type="chain" id="PRO_5021405801" evidence="1">
    <location>
        <begin position="21"/>
        <end position="190"/>
    </location>
</feature>
<dbReference type="AlphaFoldDB" id="A0A4Y7TBD9"/>
<evidence type="ECO:0000313" key="2">
    <source>
        <dbReference type="EMBL" id="TEB30889.1"/>
    </source>
</evidence>
<comment type="caution">
    <text evidence="2">The sequence shown here is derived from an EMBL/GenBank/DDBJ whole genome shotgun (WGS) entry which is preliminary data.</text>
</comment>
<keyword evidence="3" id="KW-1185">Reference proteome</keyword>
<proteinExistence type="predicted"/>
<protein>
    <submittedName>
        <fullName evidence="2">Uncharacterized protein</fullName>
    </submittedName>
</protein>
<name>A0A4Y7TBD9_COPMI</name>
<evidence type="ECO:0000313" key="3">
    <source>
        <dbReference type="Proteomes" id="UP000298030"/>
    </source>
</evidence>
<gene>
    <name evidence="2" type="ORF">FA13DRAFT_501147</name>
</gene>
<sequence>MVQLTKSALVAALLVAPAIAAPLSHGAEAEQEFTREFEETEARDFDEGLDLEARAGGRGFALGASAFAAMIAARPLGESLATIFKRPKNPTFKRGLEDEPEIFERDYDEGLELFEREFENSLEQRAPVQAQTLLKIGSFLGKKARWLIPLGGATGVGIGMAGKLRSRELDGDFEVYGRDYNMGGSLDEMD</sequence>
<feature type="signal peptide" evidence="1">
    <location>
        <begin position="1"/>
        <end position="20"/>
    </location>
</feature>
<dbReference type="EMBL" id="QPFP01000021">
    <property type="protein sequence ID" value="TEB30889.1"/>
    <property type="molecule type" value="Genomic_DNA"/>
</dbReference>
<keyword evidence="1" id="KW-0732">Signal</keyword>
<organism evidence="2 3">
    <name type="scientific">Coprinellus micaceus</name>
    <name type="common">Glistening ink-cap mushroom</name>
    <name type="synonym">Coprinus micaceus</name>
    <dbReference type="NCBI Taxonomy" id="71717"/>
    <lineage>
        <taxon>Eukaryota</taxon>
        <taxon>Fungi</taxon>
        <taxon>Dikarya</taxon>
        <taxon>Basidiomycota</taxon>
        <taxon>Agaricomycotina</taxon>
        <taxon>Agaricomycetes</taxon>
        <taxon>Agaricomycetidae</taxon>
        <taxon>Agaricales</taxon>
        <taxon>Agaricineae</taxon>
        <taxon>Psathyrellaceae</taxon>
        <taxon>Coprinellus</taxon>
    </lineage>
</organism>
<dbReference type="Proteomes" id="UP000298030">
    <property type="component" value="Unassembled WGS sequence"/>
</dbReference>
<accession>A0A4Y7TBD9</accession>
<evidence type="ECO:0000256" key="1">
    <source>
        <dbReference type="SAM" id="SignalP"/>
    </source>
</evidence>
<reference evidence="2 3" key="1">
    <citation type="journal article" date="2019" name="Nat. Ecol. Evol.">
        <title>Megaphylogeny resolves global patterns of mushroom evolution.</title>
        <authorList>
            <person name="Varga T."/>
            <person name="Krizsan K."/>
            <person name="Foldi C."/>
            <person name="Dima B."/>
            <person name="Sanchez-Garcia M."/>
            <person name="Sanchez-Ramirez S."/>
            <person name="Szollosi G.J."/>
            <person name="Szarkandi J.G."/>
            <person name="Papp V."/>
            <person name="Albert L."/>
            <person name="Andreopoulos W."/>
            <person name="Angelini C."/>
            <person name="Antonin V."/>
            <person name="Barry K.W."/>
            <person name="Bougher N.L."/>
            <person name="Buchanan P."/>
            <person name="Buyck B."/>
            <person name="Bense V."/>
            <person name="Catcheside P."/>
            <person name="Chovatia M."/>
            <person name="Cooper J."/>
            <person name="Damon W."/>
            <person name="Desjardin D."/>
            <person name="Finy P."/>
            <person name="Geml J."/>
            <person name="Haridas S."/>
            <person name="Hughes K."/>
            <person name="Justo A."/>
            <person name="Karasinski D."/>
            <person name="Kautmanova I."/>
            <person name="Kiss B."/>
            <person name="Kocsube S."/>
            <person name="Kotiranta H."/>
            <person name="LaButti K.M."/>
            <person name="Lechner B.E."/>
            <person name="Liimatainen K."/>
            <person name="Lipzen A."/>
            <person name="Lukacs Z."/>
            <person name="Mihaltcheva S."/>
            <person name="Morgado L.N."/>
            <person name="Niskanen T."/>
            <person name="Noordeloos M.E."/>
            <person name="Ohm R.A."/>
            <person name="Ortiz-Santana B."/>
            <person name="Ovrebo C."/>
            <person name="Racz N."/>
            <person name="Riley R."/>
            <person name="Savchenko A."/>
            <person name="Shiryaev A."/>
            <person name="Soop K."/>
            <person name="Spirin V."/>
            <person name="Szebenyi C."/>
            <person name="Tomsovsky M."/>
            <person name="Tulloss R.E."/>
            <person name="Uehling J."/>
            <person name="Grigoriev I.V."/>
            <person name="Vagvolgyi C."/>
            <person name="Papp T."/>
            <person name="Martin F.M."/>
            <person name="Miettinen O."/>
            <person name="Hibbett D.S."/>
            <person name="Nagy L.G."/>
        </authorList>
    </citation>
    <scope>NUCLEOTIDE SEQUENCE [LARGE SCALE GENOMIC DNA]</scope>
    <source>
        <strain evidence="2 3">FP101781</strain>
    </source>
</reference>
<dbReference type="OrthoDB" id="2976636at2759"/>